<evidence type="ECO:0000256" key="4">
    <source>
        <dbReference type="ARBA" id="ARBA00048782"/>
    </source>
</evidence>
<dbReference type="Gene3D" id="3.30.1060.10">
    <property type="entry name" value="Peptide methionine sulphoxide reductase MsrA"/>
    <property type="match status" value="1"/>
</dbReference>
<feature type="domain" description="Peptide methionine sulphoxide reductase MsrA" evidence="5">
    <location>
        <begin position="9"/>
        <end position="141"/>
    </location>
</feature>
<dbReference type="AlphaFoldDB" id="A0A2T3NKQ8"/>
<evidence type="ECO:0000313" key="7">
    <source>
        <dbReference type="Proteomes" id="UP000241346"/>
    </source>
</evidence>
<protein>
    <recommendedName>
        <fullName evidence="1">peptide-methionine (S)-S-oxide reductase</fullName>
        <ecNumber evidence="1">1.8.4.11</ecNumber>
    </recommendedName>
</protein>
<dbReference type="PANTHER" id="PTHR43774:SF1">
    <property type="entry name" value="PEPTIDE METHIONINE SULFOXIDE REDUCTASE MSRA 2"/>
    <property type="match status" value="1"/>
</dbReference>
<reference evidence="6 7" key="1">
    <citation type="submission" date="2018-03" db="EMBL/GenBank/DDBJ databases">
        <title>Whole genome sequencing of Histamine producing bacteria.</title>
        <authorList>
            <person name="Butler K."/>
        </authorList>
    </citation>
    <scope>NUCLEOTIDE SEQUENCE [LARGE SCALE GENOMIC DNA]</scope>
    <source>
        <strain evidence="6 7">DSM 19138</strain>
    </source>
</reference>
<comment type="caution">
    <text evidence="6">The sequence shown here is derived from an EMBL/GenBank/DDBJ whole genome shotgun (WGS) entry which is preliminary data.</text>
</comment>
<dbReference type="InterPro" id="IPR002569">
    <property type="entry name" value="Met_Sox_Rdtase_MsrA_dom"/>
</dbReference>
<evidence type="ECO:0000256" key="1">
    <source>
        <dbReference type="ARBA" id="ARBA00012502"/>
    </source>
</evidence>
<organism evidence="6 7">
    <name type="scientific">Photobacterium rosenbergii</name>
    <dbReference type="NCBI Taxonomy" id="294936"/>
    <lineage>
        <taxon>Bacteria</taxon>
        <taxon>Pseudomonadati</taxon>
        <taxon>Pseudomonadota</taxon>
        <taxon>Gammaproteobacteria</taxon>
        <taxon>Vibrionales</taxon>
        <taxon>Vibrionaceae</taxon>
        <taxon>Photobacterium</taxon>
    </lineage>
</organism>
<dbReference type="Proteomes" id="UP000241346">
    <property type="component" value="Unassembled WGS sequence"/>
</dbReference>
<name>A0A2T3NKQ8_9GAMM</name>
<dbReference type="GO" id="GO:0008113">
    <property type="term" value="F:peptide-methionine (S)-S-oxide reductase activity"/>
    <property type="evidence" value="ECO:0007669"/>
    <property type="project" value="UniProtKB-EC"/>
</dbReference>
<dbReference type="OrthoDB" id="4174719at2"/>
<dbReference type="RefSeq" id="WP_107296726.1">
    <property type="nucleotide sequence ID" value="NZ_PYMB01000001.1"/>
</dbReference>
<keyword evidence="2" id="KW-0560">Oxidoreductase</keyword>
<evidence type="ECO:0000259" key="5">
    <source>
        <dbReference type="Pfam" id="PF01625"/>
    </source>
</evidence>
<dbReference type="Pfam" id="PF01625">
    <property type="entry name" value="PMSR"/>
    <property type="match status" value="1"/>
</dbReference>
<evidence type="ECO:0000256" key="3">
    <source>
        <dbReference type="ARBA" id="ARBA00047806"/>
    </source>
</evidence>
<evidence type="ECO:0000256" key="2">
    <source>
        <dbReference type="ARBA" id="ARBA00023002"/>
    </source>
</evidence>
<dbReference type="InterPro" id="IPR036509">
    <property type="entry name" value="Met_Sox_Rdtase_MsrA_sf"/>
</dbReference>
<sequence>MLKTQQLGFSGSCYWCMEAVFQSLEGVISAEQGWMAALNGDERHEAVLVEYDPLKITVDVLVGVHLHTHHCTSEHALRDRYPSAVYAYSEPQRSRALEAVNLHQGDFREPLLTQVEDGGEFEPCDDEKQNYFFDHPNRPFCEGQIMPKLQILLARFGDHVNEEKQRLIEHACKKGGSEDPPK</sequence>
<dbReference type="EMBL" id="PYMB01000001">
    <property type="protein sequence ID" value="PSW16104.1"/>
    <property type="molecule type" value="Genomic_DNA"/>
</dbReference>
<comment type="catalytic activity">
    <reaction evidence="3">
        <text>L-methionyl-[protein] + [thioredoxin]-disulfide + H2O = L-methionyl-(S)-S-oxide-[protein] + [thioredoxin]-dithiol</text>
        <dbReference type="Rhea" id="RHEA:14217"/>
        <dbReference type="Rhea" id="RHEA-COMP:10698"/>
        <dbReference type="Rhea" id="RHEA-COMP:10700"/>
        <dbReference type="Rhea" id="RHEA-COMP:12313"/>
        <dbReference type="Rhea" id="RHEA-COMP:12315"/>
        <dbReference type="ChEBI" id="CHEBI:15377"/>
        <dbReference type="ChEBI" id="CHEBI:16044"/>
        <dbReference type="ChEBI" id="CHEBI:29950"/>
        <dbReference type="ChEBI" id="CHEBI:44120"/>
        <dbReference type="ChEBI" id="CHEBI:50058"/>
        <dbReference type="EC" id="1.8.4.11"/>
    </reaction>
</comment>
<comment type="catalytic activity">
    <reaction evidence="4">
        <text>[thioredoxin]-disulfide + L-methionine + H2O = L-methionine (S)-S-oxide + [thioredoxin]-dithiol</text>
        <dbReference type="Rhea" id="RHEA:19993"/>
        <dbReference type="Rhea" id="RHEA-COMP:10698"/>
        <dbReference type="Rhea" id="RHEA-COMP:10700"/>
        <dbReference type="ChEBI" id="CHEBI:15377"/>
        <dbReference type="ChEBI" id="CHEBI:29950"/>
        <dbReference type="ChEBI" id="CHEBI:50058"/>
        <dbReference type="ChEBI" id="CHEBI:57844"/>
        <dbReference type="ChEBI" id="CHEBI:58772"/>
        <dbReference type="EC" id="1.8.4.11"/>
    </reaction>
</comment>
<dbReference type="PANTHER" id="PTHR43774">
    <property type="entry name" value="PEPTIDE METHIONINE SULFOXIDE REDUCTASE"/>
    <property type="match status" value="1"/>
</dbReference>
<evidence type="ECO:0000313" key="6">
    <source>
        <dbReference type="EMBL" id="PSW16104.1"/>
    </source>
</evidence>
<gene>
    <name evidence="6" type="ORF">C9J01_03610</name>
</gene>
<dbReference type="SUPFAM" id="SSF55068">
    <property type="entry name" value="Peptide methionine sulfoxide reductase"/>
    <property type="match status" value="1"/>
</dbReference>
<accession>A0A2T3NKQ8</accession>
<dbReference type="EC" id="1.8.4.11" evidence="1"/>
<proteinExistence type="predicted"/>